<keyword evidence="7 9" id="KW-0904">Protein phosphatase</keyword>
<evidence type="ECO:0000256" key="1">
    <source>
        <dbReference type="ARBA" id="ARBA00001936"/>
    </source>
</evidence>
<organism evidence="12 13">
    <name type="scientific">Oopsacas minuta</name>
    <dbReference type="NCBI Taxonomy" id="111878"/>
    <lineage>
        <taxon>Eukaryota</taxon>
        <taxon>Metazoa</taxon>
        <taxon>Porifera</taxon>
        <taxon>Hexactinellida</taxon>
        <taxon>Hexasterophora</taxon>
        <taxon>Lyssacinosida</taxon>
        <taxon>Leucopsacidae</taxon>
        <taxon>Oopsacas</taxon>
    </lineage>
</organism>
<accession>A0AAV7JF85</accession>
<protein>
    <recommendedName>
        <fullName evidence="4">protein-serine/threonine phosphatase</fullName>
        <ecNumber evidence="4">3.1.3.16</ecNumber>
    </recommendedName>
</protein>
<dbReference type="InterPro" id="IPR001932">
    <property type="entry name" value="PPM-type_phosphatase-like_dom"/>
</dbReference>
<sequence length="379" mass="41857">MGLSLSEPITTKTTDAQENEQYKVGVSCMQGWRIEMEDAHTIEIDYIEDDKSCFLAVFDGHGGTKVAKYSASNLYKVFPNLDTFSKGDYHAALKKSFLDTDVNMLADDDMRDDSSGATAVVVYIKNNKLYCANAGDSRAILSKSGTVFELSHDHKPNNTTEHQRINKAGGYVEFNRVNGNLALSRALGDFTYKHNDALVAEEQIVTADPDIIEKELSSDDEFIVLACDGIWDCMTNEEVLDFVRTRLAEGIQPHVICEKIMDFCLAPEVKPGGVGCDNMSVIITCLLNGKTFEEFCAKLSSSSNINLDKEQTEPVNHTAENQVENGEETPSTSQTEEKEELKDLTFIPHKSPIDIADELSSPVTVVKEAEIQSLLNGNL</sequence>
<dbReference type="Gene3D" id="3.60.40.10">
    <property type="entry name" value="PPM-type phosphatase domain"/>
    <property type="match status" value="1"/>
</dbReference>
<comment type="similarity">
    <text evidence="3 9">Belongs to the PP2C family.</text>
</comment>
<evidence type="ECO:0000313" key="13">
    <source>
        <dbReference type="Proteomes" id="UP001165289"/>
    </source>
</evidence>
<dbReference type="EMBL" id="JAKMXF010000343">
    <property type="protein sequence ID" value="KAI6647318.1"/>
    <property type="molecule type" value="Genomic_DNA"/>
</dbReference>
<name>A0AAV7JF85_9METZ</name>
<keyword evidence="13" id="KW-1185">Reference proteome</keyword>
<comment type="cofactor">
    <cofactor evidence="1">
        <name>Mn(2+)</name>
        <dbReference type="ChEBI" id="CHEBI:29035"/>
    </cofactor>
</comment>
<dbReference type="AlphaFoldDB" id="A0AAV7JF85"/>
<dbReference type="PROSITE" id="PS01032">
    <property type="entry name" value="PPM_1"/>
    <property type="match status" value="1"/>
</dbReference>
<comment type="caution">
    <text evidence="12">The sequence shown here is derived from an EMBL/GenBank/DDBJ whole genome shotgun (WGS) entry which is preliminary data.</text>
</comment>
<feature type="compositionally biased region" description="Polar residues" evidence="10">
    <location>
        <begin position="313"/>
        <end position="334"/>
    </location>
</feature>
<feature type="region of interest" description="Disordered" evidence="10">
    <location>
        <begin position="307"/>
        <end position="340"/>
    </location>
</feature>
<evidence type="ECO:0000256" key="2">
    <source>
        <dbReference type="ARBA" id="ARBA00001946"/>
    </source>
</evidence>
<dbReference type="SUPFAM" id="SSF81606">
    <property type="entry name" value="PP2C-like"/>
    <property type="match status" value="1"/>
</dbReference>
<evidence type="ECO:0000259" key="11">
    <source>
        <dbReference type="PROSITE" id="PS51746"/>
    </source>
</evidence>
<evidence type="ECO:0000256" key="3">
    <source>
        <dbReference type="ARBA" id="ARBA00006702"/>
    </source>
</evidence>
<dbReference type="EC" id="3.1.3.16" evidence="4"/>
<dbReference type="InterPro" id="IPR036457">
    <property type="entry name" value="PPM-type-like_dom_sf"/>
</dbReference>
<evidence type="ECO:0000256" key="9">
    <source>
        <dbReference type="RuleBase" id="RU003465"/>
    </source>
</evidence>
<dbReference type="InterPro" id="IPR000222">
    <property type="entry name" value="PP2C_BS"/>
</dbReference>
<dbReference type="GO" id="GO:0046872">
    <property type="term" value="F:metal ion binding"/>
    <property type="evidence" value="ECO:0007669"/>
    <property type="project" value="UniProtKB-KW"/>
</dbReference>
<proteinExistence type="inferred from homology"/>
<dbReference type="Pfam" id="PF00481">
    <property type="entry name" value="PP2C"/>
    <property type="match status" value="1"/>
</dbReference>
<keyword evidence="5" id="KW-0479">Metal-binding</keyword>
<evidence type="ECO:0000256" key="7">
    <source>
        <dbReference type="ARBA" id="ARBA00022912"/>
    </source>
</evidence>
<gene>
    <name evidence="12" type="ORF">LOD99_12315</name>
</gene>
<evidence type="ECO:0000313" key="12">
    <source>
        <dbReference type="EMBL" id="KAI6647318.1"/>
    </source>
</evidence>
<evidence type="ECO:0000256" key="5">
    <source>
        <dbReference type="ARBA" id="ARBA00022723"/>
    </source>
</evidence>
<reference evidence="12 13" key="1">
    <citation type="journal article" date="2023" name="BMC Biol.">
        <title>The compact genome of the sponge Oopsacas minuta (Hexactinellida) is lacking key metazoan core genes.</title>
        <authorList>
            <person name="Santini S."/>
            <person name="Schenkelaars Q."/>
            <person name="Jourda C."/>
            <person name="Duchesne M."/>
            <person name="Belahbib H."/>
            <person name="Rocher C."/>
            <person name="Selva M."/>
            <person name="Riesgo A."/>
            <person name="Vervoort M."/>
            <person name="Leys S.P."/>
            <person name="Kodjabachian L."/>
            <person name="Le Bivic A."/>
            <person name="Borchiellini C."/>
            <person name="Claverie J.M."/>
            <person name="Renard E."/>
        </authorList>
    </citation>
    <scope>NUCLEOTIDE SEQUENCE [LARGE SCALE GENOMIC DNA]</scope>
    <source>
        <strain evidence="12">SPO-2</strain>
    </source>
</reference>
<feature type="domain" description="PPM-type phosphatase" evidence="11">
    <location>
        <begin position="23"/>
        <end position="286"/>
    </location>
</feature>
<evidence type="ECO:0000256" key="8">
    <source>
        <dbReference type="ARBA" id="ARBA00023211"/>
    </source>
</evidence>
<dbReference type="FunFam" id="3.60.40.10:FF:000016">
    <property type="entry name" value="Protein phosphatase 2C"/>
    <property type="match status" value="1"/>
</dbReference>
<dbReference type="Proteomes" id="UP001165289">
    <property type="component" value="Unassembled WGS sequence"/>
</dbReference>
<dbReference type="GO" id="GO:0004722">
    <property type="term" value="F:protein serine/threonine phosphatase activity"/>
    <property type="evidence" value="ECO:0007669"/>
    <property type="project" value="UniProtKB-EC"/>
</dbReference>
<dbReference type="PANTHER" id="PTHR13832">
    <property type="entry name" value="PROTEIN PHOSPHATASE 2C"/>
    <property type="match status" value="1"/>
</dbReference>
<dbReference type="CDD" id="cd00143">
    <property type="entry name" value="PP2Cc"/>
    <property type="match status" value="1"/>
</dbReference>
<keyword evidence="8" id="KW-0464">Manganese</keyword>
<keyword evidence="6 9" id="KW-0378">Hydrolase</keyword>
<dbReference type="InterPro" id="IPR015655">
    <property type="entry name" value="PP2C"/>
</dbReference>
<dbReference type="PROSITE" id="PS51746">
    <property type="entry name" value="PPM_2"/>
    <property type="match status" value="1"/>
</dbReference>
<dbReference type="SMART" id="SM00332">
    <property type="entry name" value="PP2Cc"/>
    <property type="match status" value="1"/>
</dbReference>
<dbReference type="PANTHER" id="PTHR13832:SF565">
    <property type="entry name" value="AT28366P-RELATED"/>
    <property type="match status" value="1"/>
</dbReference>
<comment type="cofactor">
    <cofactor evidence="2">
        <name>Mg(2+)</name>
        <dbReference type="ChEBI" id="CHEBI:18420"/>
    </cofactor>
</comment>
<evidence type="ECO:0000256" key="6">
    <source>
        <dbReference type="ARBA" id="ARBA00022801"/>
    </source>
</evidence>
<evidence type="ECO:0000256" key="4">
    <source>
        <dbReference type="ARBA" id="ARBA00013081"/>
    </source>
</evidence>
<evidence type="ECO:0000256" key="10">
    <source>
        <dbReference type="SAM" id="MobiDB-lite"/>
    </source>
</evidence>